<feature type="transmembrane region" description="Helical" evidence="1">
    <location>
        <begin position="7"/>
        <end position="25"/>
    </location>
</feature>
<organism evidence="2 3">
    <name type="scientific">Persicimonas caeni</name>
    <dbReference type="NCBI Taxonomy" id="2292766"/>
    <lineage>
        <taxon>Bacteria</taxon>
        <taxon>Deltaproteobacteria</taxon>
        <taxon>Bradymonadales</taxon>
        <taxon>Bradymonadaceae</taxon>
        <taxon>Persicimonas</taxon>
    </lineage>
</organism>
<evidence type="ECO:0000256" key="1">
    <source>
        <dbReference type="SAM" id="Phobius"/>
    </source>
</evidence>
<dbReference type="RefSeq" id="WP_141198464.1">
    <property type="nucleotide sequence ID" value="NZ_CP041186.1"/>
</dbReference>
<keyword evidence="3" id="KW-1185">Reference proteome</keyword>
<keyword evidence="1" id="KW-0472">Membrane</keyword>
<protein>
    <submittedName>
        <fullName evidence="2">Triacylglycerol lipase</fullName>
    </submittedName>
</protein>
<dbReference type="Proteomes" id="UP000315995">
    <property type="component" value="Chromosome"/>
</dbReference>
<evidence type="ECO:0000313" key="3">
    <source>
        <dbReference type="Proteomes" id="UP000315995"/>
    </source>
</evidence>
<dbReference type="OrthoDB" id="5487808at2"/>
<reference evidence="2 3" key="1">
    <citation type="submission" date="2019-06" db="EMBL/GenBank/DDBJ databases">
        <title>Persicimonas caeni gen. nov., sp. nov., a predatory bacterium isolated from solar saltern.</title>
        <authorList>
            <person name="Wang S."/>
        </authorList>
    </citation>
    <scope>NUCLEOTIDE SEQUENCE [LARGE SCALE GENOMIC DNA]</scope>
    <source>
        <strain evidence="2 3">YN101</strain>
    </source>
</reference>
<accession>A0A4Y6PUG9</accession>
<sequence>MSNRHQIYLIPGFFGFAALGGISYFRQVRETLTDVFVRRGEEVEIIGVKTFPTASLRHRARKLIMTVADNGGFEEGVHLHFVGHSTGALDARLAASPDAHLDLDEYREALYCNLETIVSISGPHYGTPVANFFSTLYGKNLLYLVTLLIIVGLWRRPVSLLGGLLGLVTKVNDLLGLDETLIRQVTNQLLKDFNPSVEAEVRQFLRSIIEDQGSMIQLTPEGMDLFNTTTIDNPEVRYVSYATAAPPPTQVIKKIRLRHALTPLNKILYGLLWTLASRAHAGYPYHPPIQSEDLIKKRPLPFVVTESTSDGVVPTLSQIWGEFRGVVRADHLDVIGHYLRGPFDVRDGADWFGSGAKFDRESFEWLWEDIASVMLESV</sequence>
<keyword evidence="1" id="KW-1133">Transmembrane helix</keyword>
<dbReference type="Gene3D" id="3.40.50.1820">
    <property type="entry name" value="alpha/beta hydrolase"/>
    <property type="match status" value="1"/>
</dbReference>
<name>A0A4Y6PUG9_PERCE</name>
<proteinExistence type="predicted"/>
<evidence type="ECO:0000313" key="2">
    <source>
        <dbReference type="EMBL" id="QDG51986.1"/>
    </source>
</evidence>
<keyword evidence="1" id="KW-0812">Transmembrane</keyword>
<dbReference type="EMBL" id="CP041186">
    <property type="protein sequence ID" value="QDG51986.1"/>
    <property type="molecule type" value="Genomic_DNA"/>
</dbReference>
<dbReference type="InterPro" id="IPR029058">
    <property type="entry name" value="AB_hydrolase_fold"/>
</dbReference>
<accession>A0A5B8Y7S8</accession>
<gene>
    <name evidence="2" type="ORF">FIV42_14935</name>
</gene>
<dbReference type="SUPFAM" id="SSF53474">
    <property type="entry name" value="alpha/beta-Hydrolases"/>
    <property type="match status" value="1"/>
</dbReference>
<dbReference type="AlphaFoldDB" id="A0A4Y6PUG9"/>